<feature type="domain" description="4'-phosphopantetheinyl transferase N-terminal" evidence="15">
    <location>
        <begin position="58"/>
        <end position="119"/>
    </location>
</feature>
<comment type="cofactor">
    <cofactor evidence="13">
        <name>Mg(2+)</name>
        <dbReference type="ChEBI" id="CHEBI:18420"/>
    </cofactor>
</comment>
<evidence type="ECO:0000313" key="17">
    <source>
        <dbReference type="Proteomes" id="UP000284006"/>
    </source>
</evidence>
<dbReference type="InterPro" id="IPR041354">
    <property type="entry name" value="4PPT_N"/>
</dbReference>
<feature type="binding site" evidence="12">
    <location>
        <position position="64"/>
    </location>
    <ligand>
        <name>CoA</name>
        <dbReference type="ChEBI" id="CHEBI:57287"/>
    </ligand>
</feature>
<evidence type="ECO:0000256" key="7">
    <source>
        <dbReference type="ARBA" id="ARBA00023191"/>
    </source>
</evidence>
<accession>A0A418Y8N1</accession>
<comment type="catalytic activity">
    <reaction evidence="11">
        <text>apo-[peptidyl-carrier protein] + CoA = holo-[peptidyl-carrier protein] + adenosine 3',5'-bisphosphate + H(+)</text>
        <dbReference type="Rhea" id="RHEA:46228"/>
        <dbReference type="Rhea" id="RHEA-COMP:11479"/>
        <dbReference type="Rhea" id="RHEA-COMP:11480"/>
        <dbReference type="ChEBI" id="CHEBI:15378"/>
        <dbReference type="ChEBI" id="CHEBI:29999"/>
        <dbReference type="ChEBI" id="CHEBI:57287"/>
        <dbReference type="ChEBI" id="CHEBI:58343"/>
        <dbReference type="ChEBI" id="CHEBI:64479"/>
    </reaction>
</comment>
<dbReference type="PANTHER" id="PTHR38096:SF1">
    <property type="entry name" value="ENTEROBACTIN SYNTHASE COMPONENT D"/>
    <property type="match status" value="1"/>
</dbReference>
<name>A0A418Y8N1_9BURK</name>
<dbReference type="Pfam" id="PF17837">
    <property type="entry name" value="4PPT_N"/>
    <property type="match status" value="1"/>
</dbReference>
<dbReference type="InterPro" id="IPR008278">
    <property type="entry name" value="4-PPantetheinyl_Trfase_dom"/>
</dbReference>
<dbReference type="InterPro" id="IPR003542">
    <property type="entry name" value="Enbac_synth_compD-like"/>
</dbReference>
<dbReference type="GO" id="GO:0009366">
    <property type="term" value="C:enterobactin synthetase complex"/>
    <property type="evidence" value="ECO:0007669"/>
    <property type="project" value="InterPro"/>
</dbReference>
<dbReference type="GO" id="GO:0009239">
    <property type="term" value="P:enterobactin biosynthetic process"/>
    <property type="evidence" value="ECO:0007669"/>
    <property type="project" value="UniProtKB-UniPathway"/>
</dbReference>
<reference evidence="16 17" key="1">
    <citation type="submission" date="2018-09" db="EMBL/GenBank/DDBJ databases">
        <authorList>
            <person name="Zhu H."/>
        </authorList>
    </citation>
    <scope>NUCLEOTIDE SEQUENCE [LARGE SCALE GENOMIC DNA]</scope>
    <source>
        <strain evidence="16 17">K1S02-61</strain>
    </source>
</reference>
<dbReference type="EMBL" id="QYUP01000002">
    <property type="protein sequence ID" value="RJG28001.1"/>
    <property type="molecule type" value="Genomic_DNA"/>
</dbReference>
<evidence type="ECO:0000256" key="11">
    <source>
        <dbReference type="ARBA" id="ARBA00049191"/>
    </source>
</evidence>
<feature type="binding site" evidence="13">
    <location>
        <position position="130"/>
    </location>
    <ligand>
        <name>Mg(2+)</name>
        <dbReference type="ChEBI" id="CHEBI:18420"/>
    </ligand>
</feature>
<dbReference type="AlphaFoldDB" id="A0A418Y8N1"/>
<evidence type="ECO:0000256" key="4">
    <source>
        <dbReference type="ARBA" id="ARBA00011503"/>
    </source>
</evidence>
<dbReference type="GO" id="GO:0000287">
    <property type="term" value="F:magnesium ion binding"/>
    <property type="evidence" value="ECO:0007669"/>
    <property type="project" value="InterPro"/>
</dbReference>
<keyword evidence="13" id="KW-0479">Metal-binding</keyword>
<evidence type="ECO:0000256" key="13">
    <source>
        <dbReference type="PIRSR" id="PIRSR603542-2"/>
    </source>
</evidence>
<comment type="similarity">
    <text evidence="3">Belongs to the P-Pant transferase superfamily. EntD family.</text>
</comment>
<evidence type="ECO:0000256" key="9">
    <source>
        <dbReference type="ARBA" id="ARBA00031996"/>
    </source>
</evidence>
<feature type="binding site" evidence="12">
    <location>
        <position position="177"/>
    </location>
    <ligand>
        <name>CoA</name>
        <dbReference type="ChEBI" id="CHEBI:57287"/>
    </ligand>
</feature>
<evidence type="ECO:0000256" key="10">
    <source>
        <dbReference type="ARBA" id="ARBA00049176"/>
    </source>
</evidence>
<evidence type="ECO:0000256" key="3">
    <source>
        <dbReference type="ARBA" id="ARBA00008342"/>
    </source>
</evidence>
<evidence type="ECO:0000256" key="6">
    <source>
        <dbReference type="ARBA" id="ARBA00022679"/>
    </source>
</evidence>
<dbReference type="OrthoDB" id="8210607at2"/>
<dbReference type="SUPFAM" id="SSF56214">
    <property type="entry name" value="4'-phosphopantetheinyl transferase"/>
    <property type="match status" value="1"/>
</dbReference>
<dbReference type="GO" id="GO:0005886">
    <property type="term" value="C:plasma membrane"/>
    <property type="evidence" value="ECO:0007669"/>
    <property type="project" value="TreeGrafter"/>
</dbReference>
<gene>
    <name evidence="16" type="ORF">D3872_00110</name>
</gene>
<protein>
    <recommendedName>
        <fullName evidence="5">Enterobactin synthase component D</fullName>
    </recommendedName>
    <alternativeName>
        <fullName evidence="8">4'-phosphopantetheinyl transferase EntD</fullName>
    </alternativeName>
    <alternativeName>
        <fullName evidence="9">Enterochelin synthase D</fullName>
    </alternativeName>
</protein>
<dbReference type="PRINTS" id="PR01399">
    <property type="entry name" value="ENTSNTHTASED"/>
</dbReference>
<feature type="binding site" evidence="12">
    <location>
        <position position="181"/>
    </location>
    <ligand>
        <name>CoA</name>
        <dbReference type="ChEBI" id="CHEBI:57287"/>
    </ligand>
</feature>
<comment type="catalytic activity">
    <reaction evidence="10">
        <text>apo-[aryl-carrier protein] + CoA = holo-[aryl-carrier protein] + adenosine 3',5'-bisphosphate + H(+)</text>
        <dbReference type="Rhea" id="RHEA:48404"/>
        <dbReference type="Rhea" id="RHEA-COMP:15903"/>
        <dbReference type="Rhea" id="RHEA-COMP:17557"/>
        <dbReference type="ChEBI" id="CHEBI:15378"/>
        <dbReference type="ChEBI" id="CHEBI:29999"/>
        <dbReference type="ChEBI" id="CHEBI:57287"/>
        <dbReference type="ChEBI" id="CHEBI:58343"/>
        <dbReference type="ChEBI" id="CHEBI:64479"/>
    </reaction>
</comment>
<evidence type="ECO:0000256" key="8">
    <source>
        <dbReference type="ARBA" id="ARBA00029894"/>
    </source>
</evidence>
<feature type="domain" description="4'-phosphopantetheinyl transferase" evidence="14">
    <location>
        <begin position="126"/>
        <end position="217"/>
    </location>
</feature>
<evidence type="ECO:0000256" key="5">
    <source>
        <dbReference type="ARBA" id="ARBA00019087"/>
    </source>
</evidence>
<comment type="caution">
    <text evidence="16">The sequence shown here is derived from an EMBL/GenBank/DDBJ whole genome shotgun (WGS) entry which is preliminary data.</text>
</comment>
<comment type="function">
    <text evidence="1">Involved in the biosynthesis of the siderophore enterobactin (enterochelin), which is a macrocyclic trimeric lactone of N-(2,3-dihydroxybenzoyl)-serine. The serine trilactone serves as a scaffolding for the three catechol functionalities that provide hexadentate coordination for the tightly ligated iron(2+) atoms. Plays an essential role in the assembly of the enterobactin by catalyzing the transfer of the 4'-phosphopantetheine (Ppant) moiety from coenzyme A to the apo-domains of both EntB (ArCP domain) and EntF (PCP domain) to yield their holo-forms which make them competent for the activation of 2,3-dihydroxybenzoate (DHB) and L-serine, respectively.</text>
</comment>
<evidence type="ECO:0000256" key="12">
    <source>
        <dbReference type="PIRSR" id="PIRSR603542-1"/>
    </source>
</evidence>
<keyword evidence="7" id="KW-0259">Enterobactin biosynthesis</keyword>
<sequence>MADPGAVRLMSGLHPGRDGRIVAALAPALNIYLVPLEVDGFALERFDEAGITLPPQIVRSAPIRQIEYFYGRLAARQALAQLGLPDAQIGTGPMREPLWPRGVTGSISHTRYLAAAIAAPASVHGAIGIDMETVIGPALRPVLMSTAVSPAEMDYLSGLQLEHPMDCLLTLVFSAKESFFKAAFPKVRRYFDFDAVELRAFDGAARTLTFEVREELCNCLREGDVRVVRYDMIDADTVCTHCIYGFEQELPVELVWCRVGVPA</sequence>
<dbReference type="Pfam" id="PF01648">
    <property type="entry name" value="ACPS"/>
    <property type="match status" value="1"/>
</dbReference>
<dbReference type="UniPathway" id="UPA00017"/>
<organism evidence="16 17">
    <name type="scientific">Massilia cavernae</name>
    <dbReference type="NCBI Taxonomy" id="2320864"/>
    <lineage>
        <taxon>Bacteria</taxon>
        <taxon>Pseudomonadati</taxon>
        <taxon>Pseudomonadota</taxon>
        <taxon>Betaproteobacteria</taxon>
        <taxon>Burkholderiales</taxon>
        <taxon>Oxalobacteraceae</taxon>
        <taxon>Telluria group</taxon>
        <taxon>Massilia</taxon>
    </lineage>
</organism>
<feature type="binding site" evidence="13">
    <location>
        <position position="132"/>
    </location>
    <ligand>
        <name>Mg(2+)</name>
        <dbReference type="ChEBI" id="CHEBI:18420"/>
    </ligand>
</feature>
<feature type="binding site" evidence="12">
    <location>
        <position position="130"/>
    </location>
    <ligand>
        <name>CoA</name>
        <dbReference type="ChEBI" id="CHEBI:57287"/>
    </ligand>
</feature>
<dbReference type="PANTHER" id="PTHR38096">
    <property type="entry name" value="ENTEROBACTIN SYNTHASE COMPONENT D"/>
    <property type="match status" value="1"/>
</dbReference>
<keyword evidence="13" id="KW-0460">Magnesium</keyword>
<dbReference type="GO" id="GO:0008897">
    <property type="term" value="F:holo-[acyl-carrier-protein] synthase activity"/>
    <property type="evidence" value="ECO:0007669"/>
    <property type="project" value="InterPro"/>
</dbReference>
<keyword evidence="17" id="KW-1185">Reference proteome</keyword>
<evidence type="ECO:0000259" key="15">
    <source>
        <dbReference type="Pfam" id="PF17837"/>
    </source>
</evidence>
<dbReference type="RefSeq" id="WP_119808890.1">
    <property type="nucleotide sequence ID" value="NZ_QYUP01000002.1"/>
</dbReference>
<evidence type="ECO:0000313" key="16">
    <source>
        <dbReference type="EMBL" id="RJG28001.1"/>
    </source>
</evidence>
<evidence type="ECO:0000259" key="14">
    <source>
        <dbReference type="Pfam" id="PF01648"/>
    </source>
</evidence>
<dbReference type="InterPro" id="IPR037143">
    <property type="entry name" value="4-PPantetheinyl_Trfase_dom_sf"/>
</dbReference>
<feature type="binding site" evidence="12">
    <location>
        <position position="72"/>
    </location>
    <ligand>
        <name>CoA</name>
        <dbReference type="ChEBI" id="CHEBI:57287"/>
    </ligand>
</feature>
<dbReference type="Proteomes" id="UP000284006">
    <property type="component" value="Unassembled WGS sequence"/>
</dbReference>
<evidence type="ECO:0000256" key="2">
    <source>
        <dbReference type="ARBA" id="ARBA00004993"/>
    </source>
</evidence>
<evidence type="ECO:0000256" key="1">
    <source>
        <dbReference type="ARBA" id="ARBA00003937"/>
    </source>
</evidence>
<comment type="pathway">
    <text evidence="2">Siderophore biosynthesis; enterobactin biosynthesis.</text>
</comment>
<proteinExistence type="inferred from homology"/>
<comment type="subunit">
    <text evidence="4">EntB, EntD, EntE, and EntF form a multienzyme complex called enterobactin synthase.</text>
</comment>
<feature type="binding site" evidence="12">
    <location>
        <begin position="108"/>
        <end position="109"/>
    </location>
    <ligand>
        <name>CoA</name>
        <dbReference type="ChEBI" id="CHEBI:57287"/>
    </ligand>
</feature>
<keyword evidence="6 16" id="KW-0808">Transferase</keyword>